<dbReference type="Gene3D" id="2.60.40.10">
    <property type="entry name" value="Immunoglobulins"/>
    <property type="match status" value="1"/>
</dbReference>
<dbReference type="InterPro" id="IPR001434">
    <property type="entry name" value="OmcB-like_DUF11"/>
</dbReference>
<dbReference type="PANTHER" id="PTHR34819">
    <property type="entry name" value="LARGE CYSTEINE-RICH PERIPLASMIC PROTEIN OMCB"/>
    <property type="match status" value="1"/>
</dbReference>
<reference evidence="2 3" key="1">
    <citation type="submission" date="2020-07" db="EMBL/GenBank/DDBJ databases">
        <title>Spirosoma foliorum sp. nov., isolated from the leaves on the Nejang mountain Korea, Republic of.</title>
        <authorList>
            <person name="Ho H."/>
            <person name="Lee Y.-J."/>
            <person name="Nurcahyanto D.-A."/>
            <person name="Kim S.-G."/>
        </authorList>
    </citation>
    <scope>NUCLEOTIDE SEQUENCE [LARGE SCALE GENOMIC DNA]</scope>
    <source>
        <strain evidence="2 3">PL0136</strain>
    </source>
</reference>
<dbReference type="InterPro" id="IPR051172">
    <property type="entry name" value="Chlamydia_OmcB"/>
</dbReference>
<dbReference type="KEGG" id="sfol:H3H32_24515"/>
<evidence type="ECO:0000313" key="2">
    <source>
        <dbReference type="EMBL" id="QMW01116.1"/>
    </source>
</evidence>
<sequence length="391" mass="41682">MKPIFSLFFPPKPTLSFREESWRYTTSYRLLSTLLLSLILLFYGSASYAQLSDNVLPEFTMNKVANADQQNLIVEANVVSLSASLSLNKSVNKSNAKLGDVLTYTVVVSNTGTTNATNVIVRDSSSTGLRYVTGSSTAPAGTTFTQGSPISTWTAASLSAGQSLSMTFQAVVDSSGILYTQATLLGNTATACTSVPIIVCTGDKYAFQLTAAPGRSSYQWFKNNVAITGQTTNTLTVTAPGTYSLATDNVSGKCPDFSCCPFVIEEDTLPTFRVTATPATCVSNQTQANGKITLSRFTSGYTYQYSLGTDFNETAPLSGPAKVIPANGIIVNNLVNPTITQAYSVRVYNAAGCYTEMTVLLPPTICGCPPDVCVPLVIKQSKRPKRIGDSR</sequence>
<proteinExistence type="predicted"/>
<gene>
    <name evidence="2" type="ORF">H3H32_24515</name>
</gene>
<dbReference type="RefSeq" id="WP_182458286.1">
    <property type="nucleotide sequence ID" value="NZ_CP059732.1"/>
</dbReference>
<dbReference type="InterPro" id="IPR047589">
    <property type="entry name" value="DUF11_rpt"/>
</dbReference>
<accession>A0A7G5GQH4</accession>
<dbReference type="Proteomes" id="UP000515369">
    <property type="component" value="Chromosome"/>
</dbReference>
<dbReference type="EMBL" id="CP059732">
    <property type="protein sequence ID" value="QMW01116.1"/>
    <property type="molecule type" value="Genomic_DNA"/>
</dbReference>
<evidence type="ECO:0000259" key="1">
    <source>
        <dbReference type="Pfam" id="PF01345"/>
    </source>
</evidence>
<dbReference type="Gene3D" id="2.60.40.740">
    <property type="match status" value="1"/>
</dbReference>
<dbReference type="NCBIfam" id="TIGR01451">
    <property type="entry name" value="B_ant_repeat"/>
    <property type="match status" value="1"/>
</dbReference>
<dbReference type="InterPro" id="IPR013783">
    <property type="entry name" value="Ig-like_fold"/>
</dbReference>
<keyword evidence="3" id="KW-1185">Reference proteome</keyword>
<feature type="domain" description="DUF11" evidence="1">
    <location>
        <begin position="85"/>
        <end position="186"/>
    </location>
</feature>
<evidence type="ECO:0000313" key="3">
    <source>
        <dbReference type="Proteomes" id="UP000515369"/>
    </source>
</evidence>
<dbReference type="AlphaFoldDB" id="A0A7G5GQH4"/>
<organism evidence="2 3">
    <name type="scientific">Spirosoma foliorum</name>
    <dbReference type="NCBI Taxonomy" id="2710596"/>
    <lineage>
        <taxon>Bacteria</taxon>
        <taxon>Pseudomonadati</taxon>
        <taxon>Bacteroidota</taxon>
        <taxon>Cytophagia</taxon>
        <taxon>Cytophagales</taxon>
        <taxon>Cytophagaceae</taxon>
        <taxon>Spirosoma</taxon>
    </lineage>
</organism>
<name>A0A7G5GQH4_9BACT</name>
<dbReference type="Pfam" id="PF01345">
    <property type="entry name" value="DUF11"/>
    <property type="match status" value="1"/>
</dbReference>
<dbReference type="PANTHER" id="PTHR34819:SF3">
    <property type="entry name" value="CELL SURFACE PROTEIN"/>
    <property type="match status" value="1"/>
</dbReference>
<protein>
    <submittedName>
        <fullName evidence="2">DUF11 domain-containing protein</fullName>
    </submittedName>
</protein>